<dbReference type="InterPro" id="IPR043128">
    <property type="entry name" value="Rev_trsase/Diguanyl_cyclase"/>
</dbReference>
<dbReference type="Gene3D" id="3.30.420.10">
    <property type="entry name" value="Ribonuclease H-like superfamily/Ribonuclease H"/>
    <property type="match status" value="1"/>
</dbReference>
<feature type="compositionally biased region" description="Pro residues" evidence="19">
    <location>
        <begin position="215"/>
        <end position="227"/>
    </location>
</feature>
<dbReference type="InterPro" id="IPR041588">
    <property type="entry name" value="Integrase_H2C2"/>
</dbReference>
<dbReference type="Proteomes" id="UP000219338">
    <property type="component" value="Unassembled WGS sequence"/>
</dbReference>
<dbReference type="InterPro" id="IPR000953">
    <property type="entry name" value="Chromo/chromo_shadow_dom"/>
</dbReference>
<dbReference type="InterPro" id="IPR041373">
    <property type="entry name" value="RT_RNaseH"/>
</dbReference>
<keyword evidence="18" id="KW-0863">Zinc-finger</keyword>
<keyword evidence="18" id="KW-0862">Zinc</keyword>
<evidence type="ECO:0000256" key="18">
    <source>
        <dbReference type="PROSITE-ProRule" id="PRU00047"/>
    </source>
</evidence>
<keyword evidence="12" id="KW-0694">RNA-binding</keyword>
<feature type="region of interest" description="Disordered" evidence="19">
    <location>
        <begin position="1"/>
        <end position="22"/>
    </location>
</feature>
<dbReference type="SUPFAM" id="SSF50630">
    <property type="entry name" value="Acid proteases"/>
    <property type="match status" value="1"/>
</dbReference>
<evidence type="ECO:0000256" key="13">
    <source>
        <dbReference type="ARBA" id="ARBA00022908"/>
    </source>
</evidence>
<dbReference type="InterPro" id="IPR005162">
    <property type="entry name" value="Retrotrans_gag_dom"/>
</dbReference>
<dbReference type="Gene3D" id="2.40.50.40">
    <property type="match status" value="1"/>
</dbReference>
<dbReference type="GO" id="GO:0003677">
    <property type="term" value="F:DNA binding"/>
    <property type="evidence" value="ECO:0007669"/>
    <property type="project" value="UniProtKB-KW"/>
</dbReference>
<evidence type="ECO:0000256" key="4">
    <source>
        <dbReference type="ARBA" id="ARBA00022679"/>
    </source>
</evidence>
<dbReference type="Gene3D" id="3.10.10.10">
    <property type="entry name" value="HIV Type 1 Reverse Transcriptase, subunit A, domain 1"/>
    <property type="match status" value="1"/>
</dbReference>
<dbReference type="Pfam" id="PF13975">
    <property type="entry name" value="gag-asp_proteas"/>
    <property type="match status" value="1"/>
</dbReference>
<keyword evidence="10" id="KW-0378">Hydrolase</keyword>
<dbReference type="InterPro" id="IPR001584">
    <property type="entry name" value="Integrase_cat-core"/>
</dbReference>
<dbReference type="EC" id="2.7.7.49" evidence="1"/>
<evidence type="ECO:0000256" key="16">
    <source>
        <dbReference type="ARBA" id="ARBA00023125"/>
    </source>
</evidence>
<dbReference type="Pfam" id="PF03732">
    <property type="entry name" value="Retrotrans_gag"/>
    <property type="match status" value="1"/>
</dbReference>
<keyword evidence="11" id="KW-0460">Magnesium</keyword>
<evidence type="ECO:0000256" key="17">
    <source>
        <dbReference type="ARBA" id="ARBA00023172"/>
    </source>
</evidence>
<keyword evidence="15" id="KW-0239">DNA-directed DNA polymerase</keyword>
<dbReference type="GO" id="GO:0003723">
    <property type="term" value="F:RNA binding"/>
    <property type="evidence" value="ECO:0007669"/>
    <property type="project" value="UniProtKB-KW"/>
</dbReference>
<keyword evidence="14" id="KW-0695">RNA-directed DNA polymerase</keyword>
<dbReference type="InterPro" id="IPR050951">
    <property type="entry name" value="Retrovirus_Pol_polyprotein"/>
</dbReference>
<evidence type="ECO:0000259" key="21">
    <source>
        <dbReference type="PROSITE" id="PS50158"/>
    </source>
</evidence>
<reference evidence="25" key="1">
    <citation type="journal article" date="2017" name="Nat. Ecol. Evol.">
        <title>Genome expansion and lineage-specific genetic innovations in the forest pathogenic fungi Armillaria.</title>
        <authorList>
            <person name="Sipos G."/>
            <person name="Prasanna A.N."/>
            <person name="Walter M.C."/>
            <person name="O'Connor E."/>
            <person name="Balint B."/>
            <person name="Krizsan K."/>
            <person name="Kiss B."/>
            <person name="Hess J."/>
            <person name="Varga T."/>
            <person name="Slot J."/>
            <person name="Riley R."/>
            <person name="Boka B."/>
            <person name="Rigling D."/>
            <person name="Barry K."/>
            <person name="Lee J."/>
            <person name="Mihaltcheva S."/>
            <person name="LaButti K."/>
            <person name="Lipzen A."/>
            <person name="Waldron R."/>
            <person name="Moloney N.M."/>
            <person name="Sperisen C."/>
            <person name="Kredics L."/>
            <person name="Vagvoelgyi C."/>
            <person name="Patrignani A."/>
            <person name="Fitzpatrick D."/>
            <person name="Nagy I."/>
            <person name="Doyle S."/>
            <person name="Anderson J.B."/>
            <person name="Grigoriev I.V."/>
            <person name="Gueldener U."/>
            <person name="Muensterkoetter M."/>
            <person name="Nagy L.G."/>
        </authorList>
    </citation>
    <scope>NUCLEOTIDE SEQUENCE [LARGE SCALE GENOMIC DNA]</scope>
    <source>
        <strain evidence="25">C18/9</strain>
    </source>
</reference>
<keyword evidence="13" id="KW-0229">DNA integration</keyword>
<evidence type="ECO:0000313" key="24">
    <source>
        <dbReference type="EMBL" id="SJL14414.1"/>
    </source>
</evidence>
<dbReference type="PANTHER" id="PTHR37984:SF5">
    <property type="entry name" value="PROTEIN NYNRIN-LIKE"/>
    <property type="match status" value="1"/>
</dbReference>
<dbReference type="GO" id="GO:0008270">
    <property type="term" value="F:zinc ion binding"/>
    <property type="evidence" value="ECO:0007669"/>
    <property type="project" value="UniProtKB-KW"/>
</dbReference>
<dbReference type="Pfam" id="PF00665">
    <property type="entry name" value="rve"/>
    <property type="match status" value="1"/>
</dbReference>
<keyword evidence="5" id="KW-0548">Nucleotidyltransferase</keyword>
<dbReference type="InterPro" id="IPR056924">
    <property type="entry name" value="SH3_Tf2-1"/>
</dbReference>
<evidence type="ECO:0000256" key="8">
    <source>
        <dbReference type="ARBA" id="ARBA00022750"/>
    </source>
</evidence>
<feature type="compositionally biased region" description="Basic residues" evidence="19">
    <location>
        <begin position="101"/>
        <end position="110"/>
    </location>
</feature>
<evidence type="ECO:0000256" key="5">
    <source>
        <dbReference type="ARBA" id="ARBA00022695"/>
    </source>
</evidence>
<evidence type="ECO:0000256" key="7">
    <source>
        <dbReference type="ARBA" id="ARBA00022723"/>
    </source>
</evidence>
<proteinExistence type="predicted"/>
<dbReference type="Gene3D" id="1.10.340.70">
    <property type="match status" value="1"/>
</dbReference>
<feature type="domain" description="Reverse transcriptase" evidence="22">
    <location>
        <begin position="1207"/>
        <end position="1387"/>
    </location>
</feature>
<dbReference type="Gene3D" id="4.10.60.10">
    <property type="entry name" value="Zinc finger, CCHC-type"/>
    <property type="match status" value="1"/>
</dbReference>
<dbReference type="InterPro" id="IPR000477">
    <property type="entry name" value="RT_dom"/>
</dbReference>
<dbReference type="InterPro" id="IPR036875">
    <property type="entry name" value="Znf_CCHC_sf"/>
</dbReference>
<keyword evidence="17" id="KW-0233">DNA recombination</keyword>
<evidence type="ECO:0000259" key="23">
    <source>
        <dbReference type="PROSITE" id="PS50994"/>
    </source>
</evidence>
<dbReference type="Gene3D" id="3.30.70.270">
    <property type="match status" value="2"/>
</dbReference>
<dbReference type="InterPro" id="IPR043502">
    <property type="entry name" value="DNA/RNA_pol_sf"/>
</dbReference>
<dbReference type="PROSITE" id="PS50013">
    <property type="entry name" value="CHROMO_2"/>
    <property type="match status" value="1"/>
</dbReference>
<evidence type="ECO:0000256" key="1">
    <source>
        <dbReference type="ARBA" id="ARBA00012493"/>
    </source>
</evidence>
<dbReference type="FunFam" id="1.10.340.70:FF:000001">
    <property type="entry name" value="Retrovirus-related Pol polyprotein from transposon gypsy-like Protein"/>
    <property type="match status" value="1"/>
</dbReference>
<protein>
    <recommendedName>
        <fullName evidence="1">RNA-directed DNA polymerase</fullName>
        <ecNumber evidence="1">2.7.7.49</ecNumber>
    </recommendedName>
</protein>
<feature type="region of interest" description="Disordered" evidence="19">
    <location>
        <begin position="811"/>
        <end position="831"/>
    </location>
</feature>
<evidence type="ECO:0000256" key="9">
    <source>
        <dbReference type="ARBA" id="ARBA00022759"/>
    </source>
</evidence>
<dbReference type="PROSITE" id="PS50158">
    <property type="entry name" value="ZF_CCHC"/>
    <property type="match status" value="1"/>
</dbReference>
<dbReference type="GO" id="GO:0006310">
    <property type="term" value="P:DNA recombination"/>
    <property type="evidence" value="ECO:0007669"/>
    <property type="project" value="UniProtKB-KW"/>
</dbReference>
<dbReference type="InterPro" id="IPR021109">
    <property type="entry name" value="Peptidase_aspartic_dom_sf"/>
</dbReference>
<feature type="region of interest" description="Disordered" evidence="19">
    <location>
        <begin position="41"/>
        <end position="149"/>
    </location>
</feature>
<keyword evidence="6" id="KW-0540">Nuclease</keyword>
<dbReference type="Pfam" id="PF17917">
    <property type="entry name" value="RT_RNaseH"/>
    <property type="match status" value="1"/>
</dbReference>
<feature type="domain" description="Chromo" evidence="20">
    <location>
        <begin position="2029"/>
        <end position="2098"/>
    </location>
</feature>
<dbReference type="InterPro" id="IPR012337">
    <property type="entry name" value="RNaseH-like_sf"/>
</dbReference>
<keyword evidence="8" id="KW-0064">Aspartyl protease</keyword>
<dbReference type="InterPro" id="IPR016197">
    <property type="entry name" value="Chromo-like_dom_sf"/>
</dbReference>
<evidence type="ECO:0000256" key="6">
    <source>
        <dbReference type="ARBA" id="ARBA00022722"/>
    </source>
</evidence>
<evidence type="ECO:0000256" key="11">
    <source>
        <dbReference type="ARBA" id="ARBA00022842"/>
    </source>
</evidence>
<feature type="compositionally biased region" description="Low complexity" evidence="19">
    <location>
        <begin position="111"/>
        <end position="126"/>
    </location>
</feature>
<feature type="region of interest" description="Disordered" evidence="19">
    <location>
        <begin position="438"/>
        <end position="500"/>
    </location>
</feature>
<evidence type="ECO:0000256" key="3">
    <source>
        <dbReference type="ARBA" id="ARBA00022670"/>
    </source>
</evidence>
<organism evidence="24 25">
    <name type="scientific">Armillaria ostoyae</name>
    <name type="common">Armillaria root rot fungus</name>
    <dbReference type="NCBI Taxonomy" id="47428"/>
    <lineage>
        <taxon>Eukaryota</taxon>
        <taxon>Fungi</taxon>
        <taxon>Dikarya</taxon>
        <taxon>Basidiomycota</taxon>
        <taxon>Agaricomycotina</taxon>
        <taxon>Agaricomycetes</taxon>
        <taxon>Agaricomycetidae</taxon>
        <taxon>Agaricales</taxon>
        <taxon>Marasmiineae</taxon>
        <taxon>Physalacriaceae</taxon>
        <taxon>Armillaria</taxon>
    </lineage>
</organism>
<feature type="compositionally biased region" description="Basic and acidic residues" evidence="19">
    <location>
        <begin position="204"/>
        <end position="213"/>
    </location>
</feature>
<feature type="domain" description="Integrase catalytic" evidence="23">
    <location>
        <begin position="1725"/>
        <end position="1884"/>
    </location>
</feature>
<feature type="region of interest" description="Disordered" evidence="19">
    <location>
        <begin position="653"/>
        <end position="779"/>
    </location>
</feature>
<gene>
    <name evidence="24" type="ORF">ARMOST_17871</name>
</gene>
<evidence type="ECO:0000313" key="25">
    <source>
        <dbReference type="Proteomes" id="UP000219338"/>
    </source>
</evidence>
<dbReference type="CDD" id="cd01647">
    <property type="entry name" value="RT_LTR"/>
    <property type="match status" value="1"/>
</dbReference>
<dbReference type="SMART" id="SM00298">
    <property type="entry name" value="CHROMO"/>
    <property type="match status" value="1"/>
</dbReference>
<feature type="compositionally biased region" description="Polar residues" evidence="19">
    <location>
        <begin position="1"/>
        <end position="12"/>
    </location>
</feature>
<accession>A0A284S081</accession>
<feature type="compositionally biased region" description="Polar residues" evidence="19">
    <location>
        <begin position="710"/>
        <end position="719"/>
    </location>
</feature>
<dbReference type="PROSITE" id="PS50878">
    <property type="entry name" value="RT_POL"/>
    <property type="match status" value="1"/>
</dbReference>
<keyword evidence="25" id="KW-1185">Reference proteome</keyword>
<dbReference type="Pfam" id="PF24626">
    <property type="entry name" value="SH3_Tf2-1"/>
    <property type="match status" value="1"/>
</dbReference>
<sequence>MRSNAPSPTSYWPSHLPRETAPTWTEQTNFDHFNQDSETFGWANEEEAMDTALDYGDYRGYTPTPPDDRDYRGYTSAPHFYHQPFPLPDSPTHAGSYQNHPQHHHPRRLQQYRPPQYGRYLMGGQDPPDPVPGGSNDPPQPSNEERMRQVQELLDLKDRRLAELRLELEQQQAERDTHAELNQLGGKGKQPDKPNPHVPNYRRPLYDRTDRWSVPRPPPKWQAPNPYPTPVGNAPDEAPWLGVKPLMVKPPVPFDGKYDDVERFIGDCFTYFEVFAAYFQVPSSRVIFAVTHLEGAAKDWWVHARQDFWANDPDDPIDPRFRFPSWGEFTTLLTQQFHDPASEELHEKRMFDLRMGKGPAISYFQELEMEAKKANRRSETDARGLMVKAVRLGVPDSYTNAIANSGQHVPLTYNDWKRRICIMYEERQKKWVFDQTIGGRANPAKNTGTTATSLPKTGGATSSTPAKPAGGSKPNTSGGRDSAGRWTTHPGQGLPMSIDAQKLRDEGRCFRCKEKGHMSKDCPKKEFRDIRNGDLGFDSPKIAKDLNTGTPFNPISLTTHSDILTTHSNIPCLRAPAFNVSSTTSTPVKESQNRYAALSVEECNDNNDNNIPLKGCNDASPARAQAKAVDPAGHKAESLSTRPLLTLGQTDANHRASSLCGETQSTKTSGEKSTFTVTPIDIASLPRITDGTKGASKGSPNEASYRHEQAAQTSRSTTPKVDVESQLGGETTARLPGQQRVPQADEPTTSSDEREGCGSPRDGHKKACAGNSEGQGETGNSAFAVQAQPAILRDGLLSTRDGDRSILPLKEQGSAKAQKRPAIGSEAASAQAVNRRHSVTCIEVPDEDDDTAFQLWLAKKRTPAIAKEEATSNELARPSTTSASQWYKPFEVDWTLRAVCEARNDNAARAALYVWTHADRVPELTEELLTELRKGGELAREHLHELHEPPRYLRRRESNSRDFSLNVQLITVTERKTFATKALVDSGCTSSAINRAFVKKHQLDTVKTAVPIVVYNADGTRNQAGDITEYVEMRMTIGNHEERIDFAVTDLGPKDLYLGHDWLKRHNPVINWETGTVIFGRCQCVKNPFPLPDPDDRWDEELEDGDVILAVNMEEELVIHAVHHANDLAAAANAEKPQKTFEEMVPPDYRSFRNLFSKENFDELPERKPWDHAIELVPNAKSTLDCKVYPLNRNEQEQLDKFLDENLESGRITESKSPFASPFFFVKKKDGSLRPVQDYCKLNEMTIKNSYPLPLISELIDKLQGAKYFTKLNIRWGYNNVRIKEGDEHKAAFRTNRGLFEPTVMFFGLTNSPATFQWMMNDIFKDLISEGKVTIYLDDILIFTKSLDEHRSIVRRVLQKLRENKLFLKAEKCEFEVLQTEYLGVIISEGQVRMDPVKLAGIAEWPTPTKKKELQSFLGFTNFYRKFIKNYSKVVRALTQLTGNAEWVWGTAQNQAFQQLKKQMAEDVILAIPTPDGRFRVEADASNGAVGAVLSQEQEGKWRPVAFMSKALTATKRNYEIYDKELLAIMLALSEWRHYLMGALEDIEIWTDHQNLQYFRKPQKLNRRQACWVTELAEYHFILKHKPGTANVKADLLSRQSDHDQGEDDNGDITVLSPKHFWAMIMPTTNETHEHVRTVTRQKELWDKNIATSLEHERGEIIAQSHDHITAGHPGVAKTKELILREYWWPKMKKDVETYVAGCETCQRTKTSTQAKSTPLHPNAVPTEPWTHISVDMITGLPDSNGHDALLVVVDRFSKAIILVPCNVELSAEGWARILRDHVYARHGMPQVVISDRGPQFVSAFMKELYRMLDITQNASTAFHPQTDRQTERVNQEVEKYLRIFINYHQNDWADWLPLAEFAHNNREHSATGKSPFMILYGRNPRIIPNSPRTLNSKVPAASDFSKAMAQIHKETETALDEAAGRMKAQHDKHKRPVREYQAGDKVWLDATNLHLPRPKKKLDDKRVGPFLVLEKTGASAYKLKLPPHWKIHPCFNEKLLTPFVAPSFSNQEQPPPPPPDLIDGEEEWEIEEILDSKPCKVRSKRGQPSTTVIDYFIKWVGHTREHNSWVTASKMGNAQEAITDYEAKTQSNERVAFVKIATSKSPLAMVLNHHFDGEDISYLCQRKDGTQKWVKNPDVTLFENFLVEYWSNYEYHSLQRTEP</sequence>
<dbReference type="CDD" id="cd00303">
    <property type="entry name" value="retropepsin_like"/>
    <property type="match status" value="1"/>
</dbReference>
<evidence type="ECO:0000256" key="12">
    <source>
        <dbReference type="ARBA" id="ARBA00022884"/>
    </source>
</evidence>
<dbReference type="OrthoDB" id="116078at2759"/>
<feature type="compositionally biased region" description="Polar residues" evidence="19">
    <location>
        <begin position="444"/>
        <end position="465"/>
    </location>
</feature>
<dbReference type="GO" id="GO:0006338">
    <property type="term" value="P:chromatin remodeling"/>
    <property type="evidence" value="ECO:0007669"/>
    <property type="project" value="UniProtKB-ARBA"/>
</dbReference>
<dbReference type="GO" id="GO:0006508">
    <property type="term" value="P:proteolysis"/>
    <property type="evidence" value="ECO:0007669"/>
    <property type="project" value="UniProtKB-KW"/>
</dbReference>
<dbReference type="Gene3D" id="2.40.70.10">
    <property type="entry name" value="Acid Proteases"/>
    <property type="match status" value="1"/>
</dbReference>
<keyword evidence="3" id="KW-0645">Protease</keyword>
<evidence type="ECO:0000256" key="19">
    <source>
        <dbReference type="SAM" id="MobiDB-lite"/>
    </source>
</evidence>
<dbReference type="GO" id="GO:0003887">
    <property type="term" value="F:DNA-directed DNA polymerase activity"/>
    <property type="evidence" value="ECO:0007669"/>
    <property type="project" value="UniProtKB-KW"/>
</dbReference>
<name>A0A284S081_ARMOS</name>
<dbReference type="Pfam" id="PF00098">
    <property type="entry name" value="zf-CCHC"/>
    <property type="match status" value="1"/>
</dbReference>
<dbReference type="SUPFAM" id="SSF57756">
    <property type="entry name" value="Retrovirus zinc finger-like domains"/>
    <property type="match status" value="1"/>
</dbReference>
<dbReference type="InterPro" id="IPR001878">
    <property type="entry name" value="Znf_CCHC"/>
</dbReference>
<keyword evidence="7" id="KW-0479">Metal-binding</keyword>
<dbReference type="GO" id="GO:0004519">
    <property type="term" value="F:endonuclease activity"/>
    <property type="evidence" value="ECO:0007669"/>
    <property type="project" value="UniProtKB-KW"/>
</dbReference>
<dbReference type="SUPFAM" id="SSF53098">
    <property type="entry name" value="Ribonuclease H-like"/>
    <property type="match status" value="1"/>
</dbReference>
<keyword evidence="16" id="KW-0238">DNA-binding</keyword>
<dbReference type="SUPFAM" id="SSF56672">
    <property type="entry name" value="DNA/RNA polymerases"/>
    <property type="match status" value="1"/>
</dbReference>
<dbReference type="GO" id="GO:0003964">
    <property type="term" value="F:RNA-directed DNA polymerase activity"/>
    <property type="evidence" value="ECO:0007669"/>
    <property type="project" value="UniProtKB-KW"/>
</dbReference>
<dbReference type="FunFam" id="3.30.420.10:FF:000032">
    <property type="entry name" value="Retrovirus-related Pol polyprotein from transposon 297-like Protein"/>
    <property type="match status" value="1"/>
</dbReference>
<dbReference type="GO" id="GO:0005634">
    <property type="term" value="C:nucleus"/>
    <property type="evidence" value="ECO:0007669"/>
    <property type="project" value="UniProtKB-ARBA"/>
</dbReference>
<dbReference type="FunFam" id="3.30.70.270:FF:000020">
    <property type="entry name" value="Transposon Tf2-6 polyprotein-like Protein"/>
    <property type="match status" value="1"/>
</dbReference>
<keyword evidence="4" id="KW-0808">Transferase</keyword>
<evidence type="ECO:0000259" key="20">
    <source>
        <dbReference type="PROSITE" id="PS50013"/>
    </source>
</evidence>
<dbReference type="GO" id="GO:0006397">
    <property type="term" value="P:mRNA processing"/>
    <property type="evidence" value="ECO:0007669"/>
    <property type="project" value="UniProtKB-KW"/>
</dbReference>
<feature type="domain" description="CCHC-type" evidence="21">
    <location>
        <begin position="508"/>
        <end position="524"/>
    </location>
</feature>
<dbReference type="SUPFAM" id="SSF54160">
    <property type="entry name" value="Chromo domain-like"/>
    <property type="match status" value="1"/>
</dbReference>
<feature type="compositionally biased region" description="Polar residues" evidence="19">
    <location>
        <begin position="660"/>
        <end position="677"/>
    </location>
</feature>
<dbReference type="PROSITE" id="PS50994">
    <property type="entry name" value="INTEGRASE"/>
    <property type="match status" value="1"/>
</dbReference>
<dbReference type="EMBL" id="FUEG01000023">
    <property type="protein sequence ID" value="SJL14414.1"/>
    <property type="molecule type" value="Genomic_DNA"/>
</dbReference>
<dbReference type="Pfam" id="PF17921">
    <property type="entry name" value="Integrase_H2C2"/>
    <property type="match status" value="1"/>
</dbReference>
<dbReference type="GO" id="GO:0004190">
    <property type="term" value="F:aspartic-type endopeptidase activity"/>
    <property type="evidence" value="ECO:0007669"/>
    <property type="project" value="UniProtKB-KW"/>
</dbReference>
<dbReference type="CDD" id="cd09274">
    <property type="entry name" value="RNase_HI_RT_Ty3"/>
    <property type="match status" value="1"/>
</dbReference>
<dbReference type="STRING" id="47428.A0A284S081"/>
<keyword evidence="2" id="KW-0507">mRNA processing</keyword>
<dbReference type="PANTHER" id="PTHR37984">
    <property type="entry name" value="PROTEIN CBG26694"/>
    <property type="match status" value="1"/>
</dbReference>
<keyword evidence="9" id="KW-0255">Endonuclease</keyword>
<evidence type="ECO:0000256" key="14">
    <source>
        <dbReference type="ARBA" id="ARBA00022918"/>
    </source>
</evidence>
<dbReference type="InterPro" id="IPR036397">
    <property type="entry name" value="RNaseH_sf"/>
</dbReference>
<evidence type="ECO:0000259" key="22">
    <source>
        <dbReference type="PROSITE" id="PS50878"/>
    </source>
</evidence>
<evidence type="ECO:0000256" key="2">
    <source>
        <dbReference type="ARBA" id="ARBA00022664"/>
    </source>
</evidence>
<feature type="region of interest" description="Disordered" evidence="19">
    <location>
        <begin position="182"/>
        <end position="227"/>
    </location>
</feature>
<dbReference type="Pfam" id="PF00078">
    <property type="entry name" value="RVT_1"/>
    <property type="match status" value="1"/>
</dbReference>
<evidence type="ECO:0000256" key="15">
    <source>
        <dbReference type="ARBA" id="ARBA00022932"/>
    </source>
</evidence>
<evidence type="ECO:0000256" key="10">
    <source>
        <dbReference type="ARBA" id="ARBA00022801"/>
    </source>
</evidence>
<dbReference type="SMART" id="SM00343">
    <property type="entry name" value="ZnF_C2HC"/>
    <property type="match status" value="1"/>
</dbReference>
<dbReference type="GO" id="GO:0015074">
    <property type="term" value="P:DNA integration"/>
    <property type="evidence" value="ECO:0007669"/>
    <property type="project" value="UniProtKB-KW"/>
</dbReference>